<sequence length="533" mass="63731">MTSSKKENSDTDNEQAKDVSQNLLTETNDQISKKEDFDITIANLKSELESKIDECEKLKTIFQETKDHYENQIDEKNNIIFFLEKSMENNKKTQIKLEEKKSKQQIFYKFRTFIYLFIYFFLLSMPIRIKLFLSIKIVSYILTTFFLHRQPSQHLQTPRIITSEIERRELIQKLREFEKDLTEAVNFKNQKEDIQKELAETKQALQKQKCEQETKEAELERKFLLEKQNMKKDLLNKIRESKSKLLELTKNQLSFTTKRIIIENEQMAVELQYQSKETEKLIRQLTQKQQENTKLKQEIQIYLKNEEMLEKKIFFLNKSVNALRNEMIDQKKNNNSEILLCHKDNTHCKNNVRKPGNINKSVYFQSEMAKAETKGYQRAQHEIKELKTTIVQLQKQTPQNDMLYKQFLEMQQDSVTFIWCLLQDVKKQLQIKENDLLSTLSLEKRKDILERLFEFELLHFHPMFDSTFLFFFFTSCTITNLIISTKMQANKPPAPFSKLKKKKPTCFKNLSKKMNLKMPDFKNLHLNCMTLKI</sequence>
<evidence type="ECO:0000313" key="9">
    <source>
        <dbReference type="EMBL" id="ETO04376.1"/>
    </source>
</evidence>
<dbReference type="GO" id="GO:0008017">
    <property type="term" value="F:microtubule binding"/>
    <property type="evidence" value="ECO:0007669"/>
    <property type="project" value="TreeGrafter"/>
</dbReference>
<comment type="caution">
    <text evidence="9">The sequence shown here is derived from an EMBL/GenBank/DDBJ whole genome shotgun (WGS) entry which is preliminary data.</text>
</comment>
<evidence type="ECO:0000256" key="4">
    <source>
        <dbReference type="ARBA" id="ARBA00023054"/>
    </source>
</evidence>
<proteinExistence type="inferred from homology"/>
<feature type="compositionally biased region" description="Polar residues" evidence="8">
    <location>
        <begin position="18"/>
        <end position="27"/>
    </location>
</feature>
<organism evidence="9 10">
    <name type="scientific">Reticulomyxa filosa</name>
    <dbReference type="NCBI Taxonomy" id="46433"/>
    <lineage>
        <taxon>Eukaryota</taxon>
        <taxon>Sar</taxon>
        <taxon>Rhizaria</taxon>
        <taxon>Retaria</taxon>
        <taxon>Foraminifera</taxon>
        <taxon>Monothalamids</taxon>
        <taxon>Reticulomyxidae</taxon>
        <taxon>Reticulomyxa</taxon>
    </lineage>
</organism>
<dbReference type="OrthoDB" id="539851at2759"/>
<feature type="region of interest" description="Disordered" evidence="8">
    <location>
        <begin position="1"/>
        <end position="27"/>
    </location>
</feature>
<keyword evidence="9" id="KW-0282">Flagellum</keyword>
<protein>
    <recommendedName>
        <fullName evidence="3">Cilia- and flagella-associated protein 157</fullName>
    </recommendedName>
</protein>
<evidence type="ECO:0000256" key="6">
    <source>
        <dbReference type="ARBA" id="ARBA00023273"/>
    </source>
</evidence>
<evidence type="ECO:0000256" key="3">
    <source>
        <dbReference type="ARBA" id="ARBA00014087"/>
    </source>
</evidence>
<feature type="coiled-coil region" evidence="7">
    <location>
        <begin position="160"/>
        <end position="312"/>
    </location>
</feature>
<reference evidence="9 10" key="1">
    <citation type="journal article" date="2013" name="Curr. Biol.">
        <title>The Genome of the Foraminiferan Reticulomyxa filosa.</title>
        <authorList>
            <person name="Glockner G."/>
            <person name="Hulsmann N."/>
            <person name="Schleicher M."/>
            <person name="Noegel A.A."/>
            <person name="Eichinger L."/>
            <person name="Gallinger C."/>
            <person name="Pawlowski J."/>
            <person name="Sierra R."/>
            <person name="Euteneuer U."/>
            <person name="Pillet L."/>
            <person name="Moustafa A."/>
            <person name="Platzer M."/>
            <person name="Groth M."/>
            <person name="Szafranski K."/>
            <person name="Schliwa M."/>
        </authorList>
    </citation>
    <scope>NUCLEOTIDE SEQUENCE [LARGE SCALE GENOMIC DNA]</scope>
</reference>
<comment type="similarity">
    <text evidence="2">Belongs to the CFAP157 family.</text>
</comment>
<dbReference type="GO" id="GO:0036064">
    <property type="term" value="C:ciliary basal body"/>
    <property type="evidence" value="ECO:0007669"/>
    <property type="project" value="TreeGrafter"/>
</dbReference>
<dbReference type="Proteomes" id="UP000023152">
    <property type="component" value="Unassembled WGS sequence"/>
</dbReference>
<dbReference type="PANTHER" id="PTHR31954:SF1">
    <property type="entry name" value="CILIA- AND FLAGELLA-ASSOCIATED PROTEIN 157"/>
    <property type="match status" value="1"/>
</dbReference>
<gene>
    <name evidence="9" type="ORF">RFI_33021</name>
</gene>
<evidence type="ECO:0000256" key="2">
    <source>
        <dbReference type="ARBA" id="ARBA00010841"/>
    </source>
</evidence>
<dbReference type="AlphaFoldDB" id="X6LSQ4"/>
<keyword evidence="4 7" id="KW-0175">Coiled coil</keyword>
<evidence type="ECO:0000256" key="5">
    <source>
        <dbReference type="ARBA" id="ARBA00023069"/>
    </source>
</evidence>
<dbReference type="OMA" id="ENEQMSI"/>
<feature type="compositionally biased region" description="Basic and acidic residues" evidence="8">
    <location>
        <begin position="1"/>
        <end position="17"/>
    </location>
</feature>
<name>X6LSQ4_RETFI</name>
<evidence type="ECO:0000313" key="10">
    <source>
        <dbReference type="Proteomes" id="UP000023152"/>
    </source>
</evidence>
<evidence type="ECO:0000256" key="8">
    <source>
        <dbReference type="SAM" id="MobiDB-lite"/>
    </source>
</evidence>
<keyword evidence="10" id="KW-1185">Reference proteome</keyword>
<keyword evidence="5" id="KW-0969">Cilium</keyword>
<evidence type="ECO:0000256" key="7">
    <source>
        <dbReference type="SAM" id="Coils"/>
    </source>
</evidence>
<dbReference type="EMBL" id="ASPP01029434">
    <property type="protein sequence ID" value="ETO04376.1"/>
    <property type="molecule type" value="Genomic_DNA"/>
</dbReference>
<evidence type="ECO:0000256" key="1">
    <source>
        <dbReference type="ARBA" id="ARBA00004138"/>
    </source>
</evidence>
<keyword evidence="6" id="KW-0966">Cell projection</keyword>
<comment type="subcellular location">
    <subcellularLocation>
        <location evidence="1">Cell projection</location>
        <location evidence="1">Cilium</location>
    </subcellularLocation>
</comment>
<dbReference type="InterPro" id="IPR038844">
    <property type="entry name" value="CFAP157"/>
</dbReference>
<dbReference type="PANTHER" id="PTHR31954">
    <property type="entry name" value="CILIA- AND FLAGELLA-ASSOCIATED PROTEIN 157"/>
    <property type="match status" value="1"/>
</dbReference>
<accession>X6LSQ4</accession>
<feature type="coiled-coil region" evidence="7">
    <location>
        <begin position="41"/>
        <end position="103"/>
    </location>
</feature>